<dbReference type="Pfam" id="PF13385">
    <property type="entry name" value="Laminin_G_3"/>
    <property type="match status" value="1"/>
</dbReference>
<dbReference type="AlphaFoldDB" id="A0A3B0YBR8"/>
<organism evidence="1">
    <name type="scientific">hydrothermal vent metagenome</name>
    <dbReference type="NCBI Taxonomy" id="652676"/>
    <lineage>
        <taxon>unclassified sequences</taxon>
        <taxon>metagenomes</taxon>
        <taxon>ecological metagenomes</taxon>
    </lineage>
</organism>
<gene>
    <name evidence="1" type="ORF">MNBD_GAMMA13-671</name>
</gene>
<sequence length="883" mass="92402">MNPAIDFLSAGANRRTLYSGFQLGALLLIALLLSACGGGASTEANPTSGLSNNTGGLGTAAYQGPNAQTTEIRGFQVNVWEPLRSSTKCGACHSPGVGQTPMFVRSDDVNLAYSVAIPLINLDSPAASRLVTKVSEDHNCWLPSPAACATAITGYIQDWVAGAAGGGKQILLSAPAVLNNPGATLTFPATAAETAFETTVWPLVRNETTANCINCHIDSSATKQQPYFASADVNEAYAAIKSKIDLNNPAASRVVIRVRDEFHNCWTGASPAACVADALTMQAAIELMIASDPAILENAVEPPTVFSKALRLPDGVVAAGGNRYETNIIALYEFKTGTGSIALDSSGVAPDLNLTLSPYDPSGASGVSWVGGWGINIANGKAQGSTTNSKKLRDKIAVSGEYSVEAWVAPANVTQEGPARIISYSAGTTARNFTLGQTQYNYDFMQRSSTTDGNGEPMLSTDDNDEDLQATLQHVVATFDPLNGRRIYVNGVFTDDLDPAPAGNLNDWDDTFAFVLGNEVSGDRQWQGTIRLVAIHDRALTQEQIQQNFDAGVGEKFFLLFSIGDVDGVPDGSYIMFSVEQYDSYSYLFEKPTYINLNPNVSPGSIALKGMSIGINGREAVVGQAYRNLDLTITDALYDPATGQGLSDIGTIIALEGGADADEFFLTFEVLGSATNPPPAEVLAPVPGVPAPAPASDIGIRTFDEINATMAAITGVSEQTVSSEFGLLRQQFPAVEALDGFLSAHQMGIAQLAIAYCNALVDSSTLRTSFFGLGDSFFTAPVVTAFTPPNKDQVVAALYNRIAGIQPVGGGADLATAPSNAAIVAELIGPNPDGAIADPDNLFDRLAGSCVNPGDAGCDAVRTRTVVKSMCAATLGSAAMLVQ</sequence>
<accession>A0A3B0YBR8</accession>
<dbReference type="InterPro" id="IPR013320">
    <property type="entry name" value="ConA-like_dom_sf"/>
</dbReference>
<dbReference type="SUPFAM" id="SSF49899">
    <property type="entry name" value="Concanavalin A-like lectins/glucanases"/>
    <property type="match status" value="1"/>
</dbReference>
<evidence type="ECO:0000313" key="1">
    <source>
        <dbReference type="EMBL" id="VAW78308.1"/>
    </source>
</evidence>
<protein>
    <recommendedName>
        <fullName evidence="2">ATPase</fullName>
    </recommendedName>
</protein>
<reference evidence="1" key="1">
    <citation type="submission" date="2018-06" db="EMBL/GenBank/DDBJ databases">
        <authorList>
            <person name="Zhirakovskaya E."/>
        </authorList>
    </citation>
    <scope>NUCLEOTIDE SEQUENCE</scope>
</reference>
<dbReference type="EMBL" id="UOFK01000149">
    <property type="protein sequence ID" value="VAW78308.1"/>
    <property type="molecule type" value="Genomic_DNA"/>
</dbReference>
<evidence type="ECO:0008006" key="2">
    <source>
        <dbReference type="Google" id="ProtNLM"/>
    </source>
</evidence>
<name>A0A3B0YBR8_9ZZZZ</name>
<proteinExistence type="predicted"/>
<dbReference type="Gene3D" id="2.60.120.200">
    <property type="match status" value="1"/>
</dbReference>